<evidence type="ECO:0000313" key="2">
    <source>
        <dbReference type="EMBL" id="HIR46781.1"/>
    </source>
</evidence>
<evidence type="ECO:0000313" key="3">
    <source>
        <dbReference type="Proteomes" id="UP000824242"/>
    </source>
</evidence>
<feature type="domain" description="N-acetyltransferase" evidence="1">
    <location>
        <begin position="9"/>
        <end position="167"/>
    </location>
</feature>
<dbReference type="Proteomes" id="UP000824242">
    <property type="component" value="Unassembled WGS sequence"/>
</dbReference>
<comment type="caution">
    <text evidence="2">The sequence shown here is derived from an EMBL/GenBank/DDBJ whole genome shotgun (WGS) entry which is preliminary data.</text>
</comment>
<sequence>MDFLQTPRLTLRQMTEQDAPALLHFMGNLRVMYAWEYAFTEEEVLAWIARNRERYARDGAGYFLALRREDGVCVGQAGLMRGDMAGRSVWELGWIFDEAFWGNGYATEAAAGLARYAFANCGVSELWADIRPENTSSIAVARRLGMCPTGERFVKVVKGKEMPHDVYRLDQKEFSAADSAEGDIKKHHQKEAGHNA</sequence>
<dbReference type="PROSITE" id="PS51186">
    <property type="entry name" value="GNAT"/>
    <property type="match status" value="1"/>
</dbReference>
<evidence type="ECO:0000259" key="1">
    <source>
        <dbReference type="PROSITE" id="PS51186"/>
    </source>
</evidence>
<reference evidence="2" key="2">
    <citation type="journal article" date="2021" name="PeerJ">
        <title>Extensive microbial diversity within the chicken gut microbiome revealed by metagenomics and culture.</title>
        <authorList>
            <person name="Gilroy R."/>
            <person name="Ravi A."/>
            <person name="Getino M."/>
            <person name="Pursley I."/>
            <person name="Horton D.L."/>
            <person name="Alikhan N.F."/>
            <person name="Baker D."/>
            <person name="Gharbi K."/>
            <person name="Hall N."/>
            <person name="Watson M."/>
            <person name="Adriaenssens E.M."/>
            <person name="Foster-Nyarko E."/>
            <person name="Jarju S."/>
            <person name="Secka A."/>
            <person name="Antonio M."/>
            <person name="Oren A."/>
            <person name="Chaudhuri R.R."/>
            <person name="La Ragione R."/>
            <person name="Hildebrand F."/>
            <person name="Pallen M.J."/>
        </authorList>
    </citation>
    <scope>NUCLEOTIDE SEQUENCE</scope>
    <source>
        <strain evidence="2">ChiSxjej1B13-7958</strain>
    </source>
</reference>
<organism evidence="2 3">
    <name type="scientific">Candidatus Caccousia avicola</name>
    <dbReference type="NCBI Taxonomy" id="2840721"/>
    <lineage>
        <taxon>Bacteria</taxon>
        <taxon>Bacillati</taxon>
        <taxon>Bacillota</taxon>
        <taxon>Clostridia</taxon>
        <taxon>Eubacteriales</taxon>
        <taxon>Oscillospiraceae</taxon>
        <taxon>Oscillospiraceae incertae sedis</taxon>
        <taxon>Candidatus Caccousia</taxon>
    </lineage>
</organism>
<dbReference type="EMBL" id="DVGZ01000039">
    <property type="protein sequence ID" value="HIR46781.1"/>
    <property type="molecule type" value="Genomic_DNA"/>
</dbReference>
<dbReference type="SUPFAM" id="SSF55729">
    <property type="entry name" value="Acyl-CoA N-acyltransferases (Nat)"/>
    <property type="match status" value="1"/>
</dbReference>
<proteinExistence type="predicted"/>
<reference evidence="2" key="1">
    <citation type="submission" date="2020-10" db="EMBL/GenBank/DDBJ databases">
        <authorList>
            <person name="Gilroy R."/>
        </authorList>
    </citation>
    <scope>NUCLEOTIDE SEQUENCE</scope>
    <source>
        <strain evidence="2">ChiSxjej1B13-7958</strain>
    </source>
</reference>
<dbReference type="InterPro" id="IPR051531">
    <property type="entry name" value="N-acetyltransferase"/>
</dbReference>
<dbReference type="Pfam" id="PF13302">
    <property type="entry name" value="Acetyltransf_3"/>
    <property type="match status" value="1"/>
</dbReference>
<dbReference type="AlphaFoldDB" id="A0A9D1ALN7"/>
<accession>A0A9D1ALN7</accession>
<dbReference type="InterPro" id="IPR000182">
    <property type="entry name" value="GNAT_dom"/>
</dbReference>
<dbReference type="PANTHER" id="PTHR43792:SF16">
    <property type="entry name" value="N-ACETYLTRANSFERASE DOMAIN-CONTAINING PROTEIN"/>
    <property type="match status" value="1"/>
</dbReference>
<protein>
    <submittedName>
        <fullName evidence="2">GNAT family N-acetyltransferase</fullName>
    </submittedName>
</protein>
<dbReference type="PANTHER" id="PTHR43792">
    <property type="entry name" value="GNAT FAMILY, PUTATIVE (AFU_ORTHOLOGUE AFUA_3G00765)-RELATED-RELATED"/>
    <property type="match status" value="1"/>
</dbReference>
<dbReference type="Gene3D" id="3.40.630.30">
    <property type="match status" value="1"/>
</dbReference>
<dbReference type="GO" id="GO:0016747">
    <property type="term" value="F:acyltransferase activity, transferring groups other than amino-acyl groups"/>
    <property type="evidence" value="ECO:0007669"/>
    <property type="project" value="InterPro"/>
</dbReference>
<dbReference type="InterPro" id="IPR016181">
    <property type="entry name" value="Acyl_CoA_acyltransferase"/>
</dbReference>
<gene>
    <name evidence="2" type="ORF">IAB89_03835</name>
</gene>
<name>A0A9D1ALN7_9FIRM</name>